<gene>
    <name evidence="1" type="ORF">FEF27_04805</name>
</gene>
<dbReference type="OrthoDB" id="4871367at2"/>
<accession>A0A5R9AFH7</accession>
<dbReference type="AlphaFoldDB" id="A0A5R9AFH7"/>
<comment type="caution">
    <text evidence="1">The sequence shown here is derived from an EMBL/GenBank/DDBJ whole genome shotgun (WGS) entry which is preliminary data.</text>
</comment>
<proteinExistence type="predicted"/>
<reference evidence="1 2" key="1">
    <citation type="submission" date="2019-05" db="EMBL/GenBank/DDBJ databases">
        <title>Nesterenkonia sp. GY239, isolated from the Southern Atlantic Ocean.</title>
        <authorList>
            <person name="Zhang G."/>
        </authorList>
    </citation>
    <scope>NUCLEOTIDE SEQUENCE [LARGE SCALE GENOMIC DNA]</scope>
    <source>
        <strain evidence="1 2">GY239</strain>
    </source>
</reference>
<name>A0A5R9AFH7_9MICC</name>
<organism evidence="1 2">
    <name type="scientific">Nesterenkonia sphaerica</name>
    <dbReference type="NCBI Taxonomy" id="1804988"/>
    <lineage>
        <taxon>Bacteria</taxon>
        <taxon>Bacillati</taxon>
        <taxon>Actinomycetota</taxon>
        <taxon>Actinomycetes</taxon>
        <taxon>Micrococcales</taxon>
        <taxon>Micrococcaceae</taxon>
        <taxon>Nesterenkonia</taxon>
    </lineage>
</organism>
<dbReference type="RefSeq" id="WP_138169711.1">
    <property type="nucleotide sequence ID" value="NZ_VAWA01000004.1"/>
</dbReference>
<dbReference type="EMBL" id="VAWA01000004">
    <property type="protein sequence ID" value="TLP77481.1"/>
    <property type="molecule type" value="Genomic_DNA"/>
</dbReference>
<dbReference type="InterPro" id="IPR036705">
    <property type="entry name" value="Ribosyl_crysJ1_sf"/>
</dbReference>
<protein>
    <submittedName>
        <fullName evidence="1">Uncharacterized protein</fullName>
    </submittedName>
</protein>
<dbReference type="Gene3D" id="1.10.4080.10">
    <property type="entry name" value="ADP-ribosylation/Crystallin J1"/>
    <property type="match status" value="1"/>
</dbReference>
<dbReference type="Proteomes" id="UP000306544">
    <property type="component" value="Unassembled WGS sequence"/>
</dbReference>
<sequence length="250" mass="26459">MIDSLLLSLPPAYGGAPTWTPPDAKMSVFLPFVTSSAPDPADLQLIDSFEPVMLSLLPAPGEAVHAEALLALCMGDGLLEVLEWSSEGTGADPAASMWLAALRWHHVITGRFPPGAPQPPPRPTSHALRRIVDAAAVELVPGSAGTSLAGLASGDMGSPRAPAQPEAEDDAALLRIVPISALPYVETPMKQDWAAQAICLTHGHPRLVRDAQQRAGQPPGAPAPGPKHELLQLVVEDLGRRWRETTLPRR</sequence>
<evidence type="ECO:0000313" key="2">
    <source>
        <dbReference type="Proteomes" id="UP000306544"/>
    </source>
</evidence>
<evidence type="ECO:0000313" key="1">
    <source>
        <dbReference type="EMBL" id="TLP77481.1"/>
    </source>
</evidence>
<keyword evidence="2" id="KW-1185">Reference proteome</keyword>